<dbReference type="Proteomes" id="UP000001176">
    <property type="component" value="Chromosome"/>
</dbReference>
<protein>
    <recommendedName>
        <fullName evidence="3">ATP-binding protein</fullName>
    </recommendedName>
</protein>
<dbReference type="AlphaFoldDB" id="A9H231"/>
<evidence type="ECO:0000313" key="1">
    <source>
        <dbReference type="EMBL" id="CAP54093.1"/>
    </source>
</evidence>
<dbReference type="OrthoDB" id="7605169at2"/>
<evidence type="ECO:0008006" key="3">
    <source>
        <dbReference type="Google" id="ProtNLM"/>
    </source>
</evidence>
<dbReference type="RefSeq" id="WP_012222393.1">
    <property type="nucleotide sequence ID" value="NC_010125.1"/>
</dbReference>
<evidence type="ECO:0000313" key="2">
    <source>
        <dbReference type="Proteomes" id="UP000001176"/>
    </source>
</evidence>
<keyword evidence="2" id="KW-1185">Reference proteome</keyword>
<proteinExistence type="predicted"/>
<dbReference type="KEGG" id="gdi:GDI0150"/>
<gene>
    <name evidence="1" type="ordered locus">GDI0150</name>
</gene>
<reference evidence="1 2" key="1">
    <citation type="journal article" date="2009" name="BMC Genomics">
        <title>Complete genome sequence of the sugarcane nitrogen-fixing endophyte Gluconacetobacter diazotrophicus Pal5.</title>
        <authorList>
            <person name="Bertalan M."/>
            <person name="Albano R."/>
            <person name="Padua V."/>
            <person name="Rouws L."/>
            <person name="Rojas C."/>
            <person name="Hemerly A."/>
            <person name="Teixeira K."/>
            <person name="Schwab S."/>
            <person name="Araujo J."/>
            <person name="Oliveira A."/>
            <person name="Franca L."/>
            <person name="Magalhaes V."/>
            <person name="Alqueres S."/>
            <person name="Cardoso A."/>
            <person name="Almeida W."/>
            <person name="Loureiro M.M."/>
            <person name="Nogueira E."/>
            <person name="Cidade D."/>
            <person name="Oliveira D."/>
            <person name="Simao T."/>
            <person name="Macedo J."/>
            <person name="Valadao A."/>
            <person name="Dreschsel M."/>
            <person name="Freitas F."/>
            <person name="Vidal M."/>
            <person name="Guedes H."/>
            <person name="Rodrigues E."/>
            <person name="Meneses C."/>
            <person name="Brioso P."/>
            <person name="Pozzer L."/>
            <person name="Figueiredo D."/>
            <person name="Montano H."/>
            <person name="Junior J."/>
            <person name="Filho G."/>
            <person name="Flores V."/>
            <person name="Ferreira B."/>
            <person name="Branco A."/>
            <person name="Gonzalez P."/>
            <person name="Guillobel H."/>
            <person name="Lemos M."/>
            <person name="Seibel L."/>
            <person name="Macedo J."/>
            <person name="Alves-Ferreira M."/>
            <person name="Sachetto-Martins G."/>
            <person name="Coelho A."/>
            <person name="Santos E."/>
            <person name="Amaral G."/>
            <person name="Neves A."/>
            <person name="Pacheco A.B."/>
            <person name="Carvalho D."/>
            <person name="Lery L."/>
            <person name="Bisch P."/>
            <person name="Rossle S.C."/>
            <person name="Urmenyi T."/>
            <person name="Kruger W.V."/>
            <person name="Martins O."/>
            <person name="Baldani J.I."/>
            <person name="Ferreira P.C."/>
        </authorList>
    </citation>
    <scope>NUCLEOTIDE SEQUENCE [LARGE SCALE GENOMIC DNA]</scope>
    <source>
        <strain evidence="2">ATCC 49037 / DSM 5601 / CCUG 37298 / CIP 103539 / LMG 7603 / PAl5</strain>
    </source>
</reference>
<sequence length="400" mass="46406">MKKLSKRYRKILIYRALKGMHSRQVFRHKRTKSSSYVTLWDGISEERALCQSPPTTPPKNIDFEENIEETLSFLKVIRDRLGKKKTTPRHRLTWIKRRKNKKPIIKSYYDFSAIERLDIAPALVIAAAYDRAKRLTGSVPPAVNYTQWTKSAFQTLYEIGFFDLIGQKHHDKITKEYEDKLDSNIRICRAISGKNADNLNLCSDTMSELLKFLTEDESIVEEYIPDINTAVSEAMINVSRHAYPQEYSVKSIYDTVNQWWITARADKINHTINIVIYDQGASIPGTLPYKGRFQEMVEVYIKPLLPEFKYSDDFRRMDHEYINYSMKPGRTQTQNPERGLGLPQMQGLINLCEDGYIMVISRAGFYRYGKGTGITKRALPIELEGTLVEWHLSLPSRKAQ</sequence>
<accession>A9H231</accession>
<dbReference type="EMBL" id="AM889285">
    <property type="protein sequence ID" value="CAP54093.1"/>
    <property type="molecule type" value="Genomic_DNA"/>
</dbReference>
<organism evidence="1 2">
    <name type="scientific">Gluconacetobacter diazotrophicus (strain ATCC 49037 / DSM 5601 / CCUG 37298 / CIP 103539 / LMG 7603 / PAl5)</name>
    <dbReference type="NCBI Taxonomy" id="272568"/>
    <lineage>
        <taxon>Bacteria</taxon>
        <taxon>Pseudomonadati</taxon>
        <taxon>Pseudomonadota</taxon>
        <taxon>Alphaproteobacteria</taxon>
        <taxon>Acetobacterales</taxon>
        <taxon>Acetobacteraceae</taxon>
        <taxon>Gluconacetobacter</taxon>
    </lineage>
</organism>
<name>A9H231_GLUDA</name>